<feature type="region of interest" description="Disordered" evidence="1">
    <location>
        <begin position="167"/>
        <end position="188"/>
    </location>
</feature>
<dbReference type="PROSITE" id="PS51186">
    <property type="entry name" value="GNAT"/>
    <property type="match status" value="1"/>
</dbReference>
<keyword evidence="3" id="KW-0808">Transferase</keyword>
<dbReference type="InterPro" id="IPR000182">
    <property type="entry name" value="GNAT_dom"/>
</dbReference>
<dbReference type="Pfam" id="PF00583">
    <property type="entry name" value="Acetyltransf_1"/>
    <property type="match status" value="1"/>
</dbReference>
<evidence type="ECO:0000313" key="3">
    <source>
        <dbReference type="EMBL" id="MFC6646291.1"/>
    </source>
</evidence>
<proteinExistence type="predicted"/>
<sequence>MTSNAPEIAFELRTATDEDEEFLAALFREVNAPQYAALALPAEALEQLLAMQHKAQVVGYTTQFPQSIHSILWAGEERIGRTYVHRTPERMLLVDIALREEFRGCGIGSRVLRNLIATAERVKLPVQLTVRFDNPARRLYERFGFVQTGPGDGLNLPMQYSADRAGAGSSKAAETVAQEEQPEVTGSSSSYFRRRLGQVLQTQVPGAAPVPLRIVAVDPLASGSAYRNAGIPLGDSFTVQLYGPHEPILSNDTHEFVSEEGDVFALFLSPIAEVEEGIEYHISFNRMGAV</sequence>
<keyword evidence="3" id="KW-0012">Acyltransferase</keyword>
<keyword evidence="4" id="KW-1185">Reference proteome</keyword>
<dbReference type="EC" id="2.3.1.-" evidence="3"/>
<feature type="domain" description="N-acetyltransferase" evidence="2">
    <location>
        <begin position="10"/>
        <end position="163"/>
    </location>
</feature>
<evidence type="ECO:0000259" key="2">
    <source>
        <dbReference type="PROSITE" id="PS51186"/>
    </source>
</evidence>
<dbReference type="Proteomes" id="UP001596391">
    <property type="component" value="Unassembled WGS sequence"/>
</dbReference>
<dbReference type="SUPFAM" id="SSF55729">
    <property type="entry name" value="Acyl-CoA N-acyltransferases (Nat)"/>
    <property type="match status" value="1"/>
</dbReference>
<dbReference type="Pfam" id="PF21880">
    <property type="entry name" value="DUF6916"/>
    <property type="match status" value="1"/>
</dbReference>
<evidence type="ECO:0000313" key="4">
    <source>
        <dbReference type="Proteomes" id="UP001596391"/>
    </source>
</evidence>
<comment type="caution">
    <text evidence="3">The sequence shown here is derived from an EMBL/GenBank/DDBJ whole genome shotgun (WGS) entry which is preliminary data.</text>
</comment>
<dbReference type="RefSeq" id="WP_263369978.1">
    <property type="nucleotide sequence ID" value="NZ_JAGSYD010000001.1"/>
</dbReference>
<dbReference type="Gene3D" id="3.40.630.30">
    <property type="match status" value="1"/>
</dbReference>
<organism evidence="3 4">
    <name type="scientific">Granulicella cerasi</name>
    <dbReference type="NCBI Taxonomy" id="741063"/>
    <lineage>
        <taxon>Bacteria</taxon>
        <taxon>Pseudomonadati</taxon>
        <taxon>Acidobacteriota</taxon>
        <taxon>Terriglobia</taxon>
        <taxon>Terriglobales</taxon>
        <taxon>Acidobacteriaceae</taxon>
        <taxon>Granulicella</taxon>
    </lineage>
</organism>
<accession>A0ABW1ZA37</accession>
<evidence type="ECO:0000256" key="1">
    <source>
        <dbReference type="SAM" id="MobiDB-lite"/>
    </source>
</evidence>
<dbReference type="InterPro" id="IPR054209">
    <property type="entry name" value="DUF6916"/>
</dbReference>
<dbReference type="EMBL" id="JBHSWI010000001">
    <property type="protein sequence ID" value="MFC6646291.1"/>
    <property type="molecule type" value="Genomic_DNA"/>
</dbReference>
<reference evidence="4" key="1">
    <citation type="journal article" date="2019" name="Int. J. Syst. Evol. Microbiol.">
        <title>The Global Catalogue of Microorganisms (GCM) 10K type strain sequencing project: providing services to taxonomists for standard genome sequencing and annotation.</title>
        <authorList>
            <consortium name="The Broad Institute Genomics Platform"/>
            <consortium name="The Broad Institute Genome Sequencing Center for Infectious Disease"/>
            <person name="Wu L."/>
            <person name="Ma J."/>
        </authorList>
    </citation>
    <scope>NUCLEOTIDE SEQUENCE [LARGE SCALE GENOMIC DNA]</scope>
    <source>
        <strain evidence="4">CGMCC 1.16026</strain>
    </source>
</reference>
<name>A0ABW1ZA37_9BACT</name>
<dbReference type="InterPro" id="IPR016181">
    <property type="entry name" value="Acyl_CoA_acyltransferase"/>
</dbReference>
<gene>
    <name evidence="3" type="ORF">ACFQBQ_11985</name>
</gene>
<protein>
    <submittedName>
        <fullName evidence="3">GNAT family N-acetyltransferase</fullName>
        <ecNumber evidence="3">2.3.1.-</ecNumber>
    </submittedName>
</protein>
<dbReference type="GO" id="GO:0016746">
    <property type="term" value="F:acyltransferase activity"/>
    <property type="evidence" value="ECO:0007669"/>
    <property type="project" value="UniProtKB-KW"/>
</dbReference>